<feature type="transmembrane region" description="Helical" evidence="1">
    <location>
        <begin position="18"/>
        <end position="36"/>
    </location>
</feature>
<proteinExistence type="predicted"/>
<evidence type="ECO:0000313" key="3">
    <source>
        <dbReference type="Proteomes" id="UP000465035"/>
    </source>
</evidence>
<dbReference type="RefSeq" id="WP_003551183.1">
    <property type="nucleotide sequence ID" value="NZ_CABKOL010000106.1"/>
</dbReference>
<dbReference type="AlphaFoldDB" id="A0A6P1E0X7"/>
<dbReference type="PANTHER" id="PTHR37305">
    <property type="entry name" value="INTEGRAL MEMBRANE PROTEIN-RELATED"/>
    <property type="match status" value="1"/>
</dbReference>
<dbReference type="Pfam" id="PF12730">
    <property type="entry name" value="ABC2_membrane_4"/>
    <property type="match status" value="1"/>
</dbReference>
<evidence type="ECO:0000256" key="1">
    <source>
        <dbReference type="SAM" id="Phobius"/>
    </source>
</evidence>
<dbReference type="PANTHER" id="PTHR37305:SF1">
    <property type="entry name" value="MEMBRANE PROTEIN"/>
    <property type="match status" value="1"/>
</dbReference>
<dbReference type="EMBL" id="CP047121">
    <property type="protein sequence ID" value="QHB50797.1"/>
    <property type="molecule type" value="Genomic_DNA"/>
</dbReference>
<organism evidence="2 3">
    <name type="scientific">Lentilactobacillus hilgardii</name>
    <name type="common">Lactobacillus hilgardii</name>
    <dbReference type="NCBI Taxonomy" id="1588"/>
    <lineage>
        <taxon>Bacteria</taxon>
        <taxon>Bacillati</taxon>
        <taxon>Bacillota</taxon>
        <taxon>Bacilli</taxon>
        <taxon>Lactobacillales</taxon>
        <taxon>Lactobacillaceae</taxon>
        <taxon>Lentilactobacillus</taxon>
    </lineage>
</organism>
<dbReference type="SMR" id="A0A6P1E0X7"/>
<name>A0A6P1E0X7_LENHI</name>
<feature type="transmembrane region" description="Helical" evidence="1">
    <location>
        <begin position="144"/>
        <end position="166"/>
    </location>
</feature>
<reference evidence="2 3" key="1">
    <citation type="submission" date="2019-12" db="EMBL/GenBank/DDBJ databases">
        <title>Lactobacillus hilgardii FLUB.</title>
        <authorList>
            <person name="Gustaw K."/>
        </authorList>
    </citation>
    <scope>NUCLEOTIDE SEQUENCE [LARGE SCALE GENOMIC DNA]</scope>
    <source>
        <strain evidence="2 3">FLUB</strain>
    </source>
</reference>
<feature type="transmembrane region" description="Helical" evidence="1">
    <location>
        <begin position="56"/>
        <end position="77"/>
    </location>
</feature>
<keyword evidence="1" id="KW-0472">Membrane</keyword>
<feature type="transmembrane region" description="Helical" evidence="1">
    <location>
        <begin position="173"/>
        <end position="197"/>
    </location>
</feature>
<keyword evidence="1" id="KW-0812">Transmembrane</keyword>
<dbReference type="Proteomes" id="UP000465035">
    <property type="component" value="Chromosome"/>
</dbReference>
<keyword evidence="1" id="KW-1133">Transmembrane helix</keyword>
<evidence type="ECO:0000313" key="2">
    <source>
        <dbReference type="EMBL" id="QHB50797.1"/>
    </source>
</evidence>
<gene>
    <name evidence="2" type="ORF">GQR93_00465</name>
</gene>
<accession>A0A6P1E0X7</accession>
<feature type="transmembrane region" description="Helical" evidence="1">
    <location>
        <begin position="98"/>
        <end position="124"/>
    </location>
</feature>
<feature type="transmembrane region" description="Helical" evidence="1">
    <location>
        <begin position="233"/>
        <end position="252"/>
    </location>
</feature>
<sequence>MVTLVRQEIFKLVHKKSTWATSIILLVIMTIFAVISRNHPNTIDPKTIFVSLFTGFDWIVLFMIAAASSIISMEFQYGTIKELLYRKYYRGEILVSKWLAMVLYSIYFIALAFVYSLILKLILFNGTFQLSETYGNKHSILVTALYTSLSGFVALWLVLSLVLLLANLFKSSAAAISVGIIGYFAINVVSSMLIIAIKKWTWLKWNPLNMMNYPNQVISPSLKHMTLLSTNELLIGSLVYMVIFLGISYSVFKRRNV</sequence>
<protein>
    <submittedName>
        <fullName evidence="2">ABC transporter permease subunit</fullName>
    </submittedName>
</protein>
<dbReference type="GeneID" id="69056822"/>